<protein>
    <submittedName>
        <fullName evidence="1">Uncharacterized protein</fullName>
    </submittedName>
</protein>
<dbReference type="EMBL" id="SNYM01000008">
    <property type="protein sequence ID" value="TDQ48037.1"/>
    <property type="molecule type" value="Genomic_DNA"/>
</dbReference>
<dbReference type="OrthoDB" id="8030924at2"/>
<reference evidence="1 2" key="1">
    <citation type="submission" date="2019-03" db="EMBL/GenBank/DDBJ databases">
        <title>Genomic Encyclopedia of Type Strains, Phase IV (KMG-IV): sequencing the most valuable type-strain genomes for metagenomic binning, comparative biology and taxonomic classification.</title>
        <authorList>
            <person name="Goeker M."/>
        </authorList>
    </citation>
    <scope>NUCLEOTIDE SEQUENCE [LARGE SCALE GENOMIC DNA]</scope>
    <source>
        <strain evidence="1 2">DSM 103792</strain>
    </source>
</reference>
<gene>
    <name evidence="1" type="ORF">EV696_10817</name>
</gene>
<accession>A0A4V3D7I4</accession>
<evidence type="ECO:0000313" key="2">
    <source>
        <dbReference type="Proteomes" id="UP000295375"/>
    </source>
</evidence>
<organism evidence="1 2">
    <name type="scientific">Permianibacter aggregans</name>
    <dbReference type="NCBI Taxonomy" id="1510150"/>
    <lineage>
        <taxon>Bacteria</taxon>
        <taxon>Pseudomonadati</taxon>
        <taxon>Pseudomonadota</taxon>
        <taxon>Gammaproteobacteria</taxon>
        <taxon>Pseudomonadales</taxon>
        <taxon>Pseudomonadaceae</taxon>
        <taxon>Permianibacter</taxon>
    </lineage>
</organism>
<dbReference type="RefSeq" id="WP_133590447.1">
    <property type="nucleotide sequence ID" value="NZ_CP037953.1"/>
</dbReference>
<evidence type="ECO:0000313" key="1">
    <source>
        <dbReference type="EMBL" id="TDQ48037.1"/>
    </source>
</evidence>
<keyword evidence="2" id="KW-1185">Reference proteome</keyword>
<sequence length="103" mass="12390">MSKSQYRRWKIFKALVVFQMKLALDWLRDLLLSPVAFFCALIDFVTGAPPHRSLFQQLMRFGQKSDHWINLFDHQDETESVDQWVDGVERKWRSRKMRKSSND</sequence>
<dbReference type="Proteomes" id="UP000295375">
    <property type="component" value="Unassembled WGS sequence"/>
</dbReference>
<dbReference type="AlphaFoldDB" id="A0A4V3D7I4"/>
<proteinExistence type="predicted"/>
<comment type="caution">
    <text evidence="1">The sequence shown here is derived from an EMBL/GenBank/DDBJ whole genome shotgun (WGS) entry which is preliminary data.</text>
</comment>
<name>A0A4V3D7I4_9GAMM</name>